<keyword evidence="3" id="KW-1185">Reference proteome</keyword>
<protein>
    <submittedName>
        <fullName evidence="2">DUF1998 domain-containing protein</fullName>
    </submittedName>
</protein>
<sequence length="626" mass="69170">MALRSGRTLRTGRSKDTEITRTPLGAVRRAQTITTYGVGAMIAVEDQSYIVCGLDSWRNLRQEDVVYEPRLQHWLRVARFQLPPADEPSSGDGIRVRLFPEMYSCGTCKKLQEFKRFGSPAGKSLCGACEKPLTPSRFVIACENGHLDDFPYFEWVHKKSESNRDPNEKVRHELTLESSGQTASLRSVVIKCSCGVRSVSLEGAFGSGAMFALGIKCKGRRPWLGRDANEPACTATPRTLQRGASAAWFSIARSALSIPPWSESLQQRLNHQYHQLSGLLDDGVSDSVLLNAIKRSDIMDDGRFTADQVLAAIHRRRELEASALPDSDEAAPMLESANELRREEYNQLYDGTRIISRDENFECVPAAGDGSALPYGIKRSMLVKRLREVRALESFTRVTMPDPAGGDTRRAAMANGTVGWLPAIEVSGEGVFLAIDEDLLHVWEQRPGPVARAQQIWHSHTMLLRERAERTGSTLRIDDIKSPVTARYVLLHTLAHVLINEWSLDCGYPSAALRERLYVDKDMAGVLIYTATSDSAGSLGGVVAQGEHRKLYETMESALSRAEWCSQDPPCIESEASGTNSLNLAACYACVLLAETSCETNNVFLDRAMLIGTPDDPSTGFFYKGE</sequence>
<dbReference type="InterPro" id="IPR018973">
    <property type="entry name" value="MZB"/>
</dbReference>
<dbReference type="RefSeq" id="WP_270156004.1">
    <property type="nucleotide sequence ID" value="NZ_JAPNNL010000061.1"/>
</dbReference>
<name>A0ABT4SDV8_9ACTN</name>
<evidence type="ECO:0000259" key="1">
    <source>
        <dbReference type="Pfam" id="PF09369"/>
    </source>
</evidence>
<dbReference type="NCBIfam" id="NF038324">
    <property type="entry name" value="DrmB_fam"/>
    <property type="match status" value="1"/>
</dbReference>
<dbReference type="InterPro" id="IPR047721">
    <property type="entry name" value="DrmB"/>
</dbReference>
<proteinExistence type="predicted"/>
<accession>A0ABT4SDV8</accession>
<feature type="domain" description="MrfA-like Zn-binding" evidence="1">
    <location>
        <begin position="494"/>
        <end position="591"/>
    </location>
</feature>
<reference evidence="2" key="1">
    <citation type="submission" date="2022-11" db="EMBL/GenBank/DDBJ databases">
        <title>Nonomuraea corallina sp. nov., a new species of the genus Nonomuraea isolated from sea side sediment in Thai sea.</title>
        <authorList>
            <person name="Ngamcharungchit C."/>
            <person name="Matsumoto A."/>
            <person name="Suriyachadkun C."/>
            <person name="Panbangred W."/>
            <person name="Inahashi Y."/>
            <person name="Intra B."/>
        </authorList>
    </citation>
    <scope>NUCLEOTIDE SEQUENCE</scope>
    <source>
        <strain evidence="2">MCN248</strain>
    </source>
</reference>
<dbReference type="Pfam" id="PF09369">
    <property type="entry name" value="MZB"/>
    <property type="match status" value="1"/>
</dbReference>
<gene>
    <name evidence="2" type="ORF">OUY22_17235</name>
</gene>
<dbReference type="Proteomes" id="UP001144036">
    <property type="component" value="Unassembled WGS sequence"/>
</dbReference>
<dbReference type="EMBL" id="JAPNNL010000061">
    <property type="protein sequence ID" value="MDA0635165.1"/>
    <property type="molecule type" value="Genomic_DNA"/>
</dbReference>
<organism evidence="2 3">
    <name type="scientific">Nonomuraea corallina</name>
    <dbReference type="NCBI Taxonomy" id="2989783"/>
    <lineage>
        <taxon>Bacteria</taxon>
        <taxon>Bacillati</taxon>
        <taxon>Actinomycetota</taxon>
        <taxon>Actinomycetes</taxon>
        <taxon>Streptosporangiales</taxon>
        <taxon>Streptosporangiaceae</taxon>
        <taxon>Nonomuraea</taxon>
    </lineage>
</organism>
<evidence type="ECO:0000313" key="2">
    <source>
        <dbReference type="EMBL" id="MDA0635165.1"/>
    </source>
</evidence>
<evidence type="ECO:0000313" key="3">
    <source>
        <dbReference type="Proteomes" id="UP001144036"/>
    </source>
</evidence>
<comment type="caution">
    <text evidence="2">The sequence shown here is derived from an EMBL/GenBank/DDBJ whole genome shotgun (WGS) entry which is preliminary data.</text>
</comment>